<dbReference type="AlphaFoldDB" id="A0A397KVD4"/>
<dbReference type="InterPro" id="IPR039218">
    <property type="entry name" value="REM_fam"/>
</dbReference>
<evidence type="ECO:0000256" key="6">
    <source>
        <dbReference type="ARBA" id="ARBA00023242"/>
    </source>
</evidence>
<feature type="region of interest" description="Disordered" evidence="7">
    <location>
        <begin position="229"/>
        <end position="276"/>
    </location>
</feature>
<feature type="domain" description="TF-B3" evidence="8">
    <location>
        <begin position="120"/>
        <end position="220"/>
    </location>
</feature>
<dbReference type="Pfam" id="PF02362">
    <property type="entry name" value="B3"/>
    <property type="match status" value="2"/>
</dbReference>
<evidence type="ECO:0000313" key="9">
    <source>
        <dbReference type="EMBL" id="RIA04138.1"/>
    </source>
</evidence>
<evidence type="ECO:0000256" key="3">
    <source>
        <dbReference type="ARBA" id="ARBA00023015"/>
    </source>
</evidence>
<evidence type="ECO:0000259" key="8">
    <source>
        <dbReference type="PROSITE" id="PS50863"/>
    </source>
</evidence>
<dbReference type="PANTHER" id="PTHR31674">
    <property type="entry name" value="B3 DOMAIN-CONTAINING PROTEIN REM-LIKE 3-RELATED"/>
    <property type="match status" value="1"/>
</dbReference>
<dbReference type="FunFam" id="2.40.330.10:FF:000009">
    <property type="entry name" value="Transcriptional factor B3 family protein"/>
    <property type="match status" value="1"/>
</dbReference>
<dbReference type="PANTHER" id="PTHR31674:SF75">
    <property type="entry name" value="TF-B3 DOMAIN-CONTAINING PROTEIN"/>
    <property type="match status" value="1"/>
</dbReference>
<accession>A0A397KVD4</accession>
<dbReference type="SUPFAM" id="SSF101936">
    <property type="entry name" value="DNA-binding pseudobarrel domain"/>
    <property type="match status" value="2"/>
</dbReference>
<dbReference type="CDD" id="cd10017">
    <property type="entry name" value="B3_DNA"/>
    <property type="match status" value="1"/>
</dbReference>
<proteinExistence type="predicted"/>
<dbReference type="PROSITE" id="PS50863">
    <property type="entry name" value="B3"/>
    <property type="match status" value="2"/>
</dbReference>
<gene>
    <name evidence="9" type="ORF">BRARA_K01641</name>
</gene>
<feature type="compositionally biased region" description="Polar residues" evidence="7">
    <location>
        <begin position="259"/>
        <end position="276"/>
    </location>
</feature>
<dbReference type="EMBL" id="KZ868382">
    <property type="protein sequence ID" value="RIA04138.1"/>
    <property type="molecule type" value="Genomic_DNA"/>
</dbReference>
<dbReference type="InterPro" id="IPR015300">
    <property type="entry name" value="DNA-bd_pseudobarrel_sf"/>
</dbReference>
<keyword evidence="5" id="KW-0804">Transcription</keyword>
<dbReference type="Gene3D" id="2.40.330.10">
    <property type="entry name" value="DNA-binding pseudobarrel domain"/>
    <property type="match status" value="2"/>
</dbReference>
<keyword evidence="2" id="KW-0677">Repeat</keyword>
<name>A0A397KVD4_BRACM</name>
<feature type="domain" description="TF-B3" evidence="8">
    <location>
        <begin position="11"/>
        <end position="103"/>
    </location>
</feature>
<feature type="compositionally biased region" description="Basic and acidic residues" evidence="7">
    <location>
        <begin position="238"/>
        <end position="254"/>
    </location>
</feature>
<keyword evidence="4" id="KW-0238">DNA-binding</keyword>
<evidence type="ECO:0000256" key="5">
    <source>
        <dbReference type="ARBA" id="ARBA00023163"/>
    </source>
</evidence>
<keyword evidence="6" id="KW-0539">Nucleus</keyword>
<organism evidence="9">
    <name type="scientific">Brassica campestris</name>
    <name type="common">Field mustard</name>
    <dbReference type="NCBI Taxonomy" id="3711"/>
    <lineage>
        <taxon>Eukaryota</taxon>
        <taxon>Viridiplantae</taxon>
        <taxon>Streptophyta</taxon>
        <taxon>Embryophyta</taxon>
        <taxon>Tracheophyta</taxon>
        <taxon>Spermatophyta</taxon>
        <taxon>Magnoliopsida</taxon>
        <taxon>eudicotyledons</taxon>
        <taxon>Gunneridae</taxon>
        <taxon>Pentapetalae</taxon>
        <taxon>rosids</taxon>
        <taxon>malvids</taxon>
        <taxon>Brassicales</taxon>
        <taxon>Brassicaceae</taxon>
        <taxon>Brassiceae</taxon>
        <taxon>Brassica</taxon>
    </lineage>
</organism>
<keyword evidence="3" id="KW-0805">Transcription regulation</keyword>
<dbReference type="InterPro" id="IPR003340">
    <property type="entry name" value="B3_DNA-bd"/>
</dbReference>
<dbReference type="Proteomes" id="UP000264353">
    <property type="component" value="Unassembled WGS sequence"/>
</dbReference>
<dbReference type="GO" id="GO:0003677">
    <property type="term" value="F:DNA binding"/>
    <property type="evidence" value="ECO:0007669"/>
    <property type="project" value="UniProtKB-KW"/>
</dbReference>
<dbReference type="GO" id="GO:0005634">
    <property type="term" value="C:nucleus"/>
    <property type="evidence" value="ECO:0007669"/>
    <property type="project" value="UniProtKB-SubCell"/>
</dbReference>
<comment type="subcellular location">
    <subcellularLocation>
        <location evidence="1">Nucleus</location>
    </subcellularLocation>
</comment>
<sequence length="323" mass="36772">MVNASLLSPATPHFFQPLLSGSKSHLNIPVKFFSEHIEGKHEGKTVMLRSDASEKTWKVKMEGQRLTQGWKEFVEEHVLRVGDFVVFRLERDMLFNVTALGSSNCEIQYTPSGSRRQEEEEESVETGMKLNHRFNHLPASFTRGNGLIKPGKIIMVDKKGDEWVMELKVGKTNVSIMYMYIMSRNGWRIFCGVNGVRAGESLTLELIRGGESPMLKFCSKMEQTPFEAEARAHKRAKWSQEIREKTAEEGEPSHRARASNKTNANKKNLQNKQSCSVSDQLTEVKHSVVSTITSIRRFREELKTKEQELEGSLQEINNLGKIV</sequence>
<protein>
    <recommendedName>
        <fullName evidence="8">TF-B3 domain-containing protein</fullName>
    </recommendedName>
</protein>
<evidence type="ECO:0000256" key="7">
    <source>
        <dbReference type="SAM" id="MobiDB-lite"/>
    </source>
</evidence>
<evidence type="ECO:0000256" key="4">
    <source>
        <dbReference type="ARBA" id="ARBA00023125"/>
    </source>
</evidence>
<dbReference type="SMART" id="SM01019">
    <property type="entry name" value="B3"/>
    <property type="match status" value="2"/>
</dbReference>
<evidence type="ECO:0000256" key="2">
    <source>
        <dbReference type="ARBA" id="ARBA00022737"/>
    </source>
</evidence>
<reference evidence="9" key="1">
    <citation type="submission" date="2018-06" db="EMBL/GenBank/DDBJ databases">
        <title>WGS assembly of Brassica rapa FPsc.</title>
        <authorList>
            <person name="Bowman J."/>
            <person name="Kohchi T."/>
            <person name="Yamato K."/>
            <person name="Jenkins J."/>
            <person name="Shu S."/>
            <person name="Ishizaki K."/>
            <person name="Yamaoka S."/>
            <person name="Nishihama R."/>
            <person name="Nakamura Y."/>
            <person name="Berger F."/>
            <person name="Adam C."/>
            <person name="Aki S."/>
            <person name="Althoff F."/>
            <person name="Araki T."/>
            <person name="Arteaga-Vazquez M."/>
            <person name="Balasubrmanian S."/>
            <person name="Bauer D."/>
            <person name="Boehm C."/>
            <person name="Briginshaw L."/>
            <person name="Caballero-Perez J."/>
            <person name="Catarino B."/>
            <person name="Chen F."/>
            <person name="Chiyoda S."/>
            <person name="Chovatia M."/>
            <person name="Davies K."/>
            <person name="Delmans M."/>
            <person name="Demura T."/>
            <person name="Dierschke T."/>
            <person name="Dolan L."/>
            <person name="Dorantes-Acosta A."/>
            <person name="Eklund D."/>
            <person name="Florent S."/>
            <person name="Flores-Sandoval E."/>
            <person name="Fujiyama A."/>
            <person name="Fukuzawa H."/>
            <person name="Galik B."/>
            <person name="Grimanelli D."/>
            <person name="Grimwood J."/>
            <person name="Grossniklaus U."/>
            <person name="Hamada T."/>
            <person name="Haseloff J."/>
            <person name="Hetherington A."/>
            <person name="Higo A."/>
            <person name="Hirakawa Y."/>
            <person name="Hundley H."/>
            <person name="Ikeda Y."/>
            <person name="Inoue K."/>
            <person name="Inoue S."/>
            <person name="Ishida S."/>
            <person name="Jia Q."/>
            <person name="Kakita M."/>
            <person name="Kanazawa T."/>
            <person name="Kawai Y."/>
            <person name="Kawashima T."/>
            <person name="Kennedy M."/>
            <person name="Kinose K."/>
            <person name="Kinoshita T."/>
            <person name="Kohara Y."/>
            <person name="Koide E."/>
            <person name="Komatsu K."/>
            <person name="Kopischke S."/>
            <person name="Kubo M."/>
            <person name="Kyozuka J."/>
            <person name="Lagercrantz U."/>
            <person name="Lin S."/>
            <person name="Lindquist E."/>
            <person name="Lipzen A."/>
            <person name="Lu C."/>
            <person name="Luna E."/>
            <person name="Martienssen R."/>
            <person name="Minamino N."/>
            <person name="Mizutani M."/>
            <person name="Mizutani M."/>
            <person name="Mochizuki N."/>
            <person name="Monte I."/>
            <person name="Mosher R."/>
            <person name="Nagasaki H."/>
            <person name="Nakagami H."/>
            <person name="Naramoto S."/>
            <person name="Nishitani K."/>
            <person name="Ohtani M."/>
            <person name="Okamoto T."/>
            <person name="Okumura M."/>
            <person name="Phillips J."/>
            <person name="Pollak B."/>
            <person name="Reinders A."/>
            <person name="Roevekamp M."/>
            <person name="Sano R."/>
            <person name="Sawa S."/>
            <person name="Schmid M."/>
            <person name="Shirakawa M."/>
            <person name="Solano R."/>
            <person name="Spunde A."/>
            <person name="Suetsugu N."/>
            <person name="Sugano S."/>
            <person name="Sugiyama A."/>
            <person name="Sun R."/>
            <person name="Suzuki Y."/>
            <person name="Takenaka M."/>
            <person name="Takezawa D."/>
            <person name="Tomogane H."/>
            <person name="Tsuzuki M."/>
            <person name="Ueda T."/>
            <person name="Umeda M."/>
            <person name="Ward J."/>
            <person name="Watanabe Y."/>
            <person name="Yazaki K."/>
            <person name="Yokoyama R."/>
            <person name="Yoshitake Y."/>
            <person name="Yotsui I."/>
            <person name="Zachgo S."/>
            <person name="Schmutz J."/>
        </authorList>
    </citation>
    <scope>NUCLEOTIDE SEQUENCE [LARGE SCALE GENOMIC DNA]</scope>
</reference>
<evidence type="ECO:0000256" key="1">
    <source>
        <dbReference type="ARBA" id="ARBA00004123"/>
    </source>
</evidence>